<feature type="signal peptide" evidence="2">
    <location>
        <begin position="1"/>
        <end position="16"/>
    </location>
</feature>
<dbReference type="Proteomes" id="UP000762676">
    <property type="component" value="Unassembled WGS sequence"/>
</dbReference>
<feature type="chain" id="PRO_5043315744" description="MULE transposase domain-containing protein" evidence="2">
    <location>
        <begin position="17"/>
        <end position="196"/>
    </location>
</feature>
<evidence type="ECO:0000313" key="4">
    <source>
        <dbReference type="Proteomes" id="UP000762676"/>
    </source>
</evidence>
<evidence type="ECO:0000256" key="2">
    <source>
        <dbReference type="SAM" id="SignalP"/>
    </source>
</evidence>
<proteinExistence type="predicted"/>
<protein>
    <recommendedName>
        <fullName evidence="5">MULE transposase domain-containing protein</fullName>
    </recommendedName>
</protein>
<organism evidence="3 4">
    <name type="scientific">Elysia marginata</name>
    <dbReference type="NCBI Taxonomy" id="1093978"/>
    <lineage>
        <taxon>Eukaryota</taxon>
        <taxon>Metazoa</taxon>
        <taxon>Spiralia</taxon>
        <taxon>Lophotrochozoa</taxon>
        <taxon>Mollusca</taxon>
        <taxon>Gastropoda</taxon>
        <taxon>Heterobranchia</taxon>
        <taxon>Euthyneura</taxon>
        <taxon>Panpulmonata</taxon>
        <taxon>Sacoglossa</taxon>
        <taxon>Placobranchoidea</taxon>
        <taxon>Plakobranchidae</taxon>
        <taxon>Elysia</taxon>
    </lineage>
</organism>
<evidence type="ECO:0000313" key="3">
    <source>
        <dbReference type="EMBL" id="GFR86223.1"/>
    </source>
</evidence>
<keyword evidence="4" id="KW-1185">Reference proteome</keyword>
<reference evidence="3 4" key="1">
    <citation type="journal article" date="2021" name="Elife">
        <title>Chloroplast acquisition without the gene transfer in kleptoplastic sea slugs, Plakobranchus ocellatus.</title>
        <authorList>
            <person name="Maeda T."/>
            <person name="Takahashi S."/>
            <person name="Yoshida T."/>
            <person name="Shimamura S."/>
            <person name="Takaki Y."/>
            <person name="Nagai Y."/>
            <person name="Toyoda A."/>
            <person name="Suzuki Y."/>
            <person name="Arimoto A."/>
            <person name="Ishii H."/>
            <person name="Satoh N."/>
            <person name="Nishiyama T."/>
            <person name="Hasebe M."/>
            <person name="Maruyama T."/>
            <person name="Minagawa J."/>
            <person name="Obokata J."/>
            <person name="Shigenobu S."/>
        </authorList>
    </citation>
    <scope>NUCLEOTIDE SEQUENCE [LARGE SCALE GENOMIC DNA]</scope>
</reference>
<evidence type="ECO:0008006" key="5">
    <source>
        <dbReference type="Google" id="ProtNLM"/>
    </source>
</evidence>
<name>A0AAV4GMT9_9GAST</name>
<comment type="caution">
    <text evidence="3">The sequence shown here is derived from an EMBL/GenBank/DDBJ whole genome shotgun (WGS) entry which is preliminary data.</text>
</comment>
<gene>
    <name evidence="3" type="ORF">ElyMa_000715000</name>
</gene>
<accession>A0AAV4GMT9</accession>
<dbReference type="AlphaFoldDB" id="A0AAV4GMT9"/>
<feature type="region of interest" description="Disordered" evidence="1">
    <location>
        <begin position="169"/>
        <end position="196"/>
    </location>
</feature>
<sequence length="196" mass="23249">MMMMMMIMMMVMTINNNNNNSDDDVQFLYFFFSGENMLHVNDTDSGIVIVTTRQNLEYLATPDVQIFSDGTFQYCPRFFLQMYTLVGYSNGQYIPCVIALLPSKSRETYRRMFQHISDIARWLKDIFGIMFLPPHQIEEYFVFELMAEKPENEKMDELMDYLLETDKSRGRLEEEERGKVREIDGQAEKMQKRPRG</sequence>
<dbReference type="EMBL" id="BMAT01001471">
    <property type="protein sequence ID" value="GFR86223.1"/>
    <property type="molecule type" value="Genomic_DNA"/>
</dbReference>
<evidence type="ECO:0000256" key="1">
    <source>
        <dbReference type="SAM" id="MobiDB-lite"/>
    </source>
</evidence>
<keyword evidence="2" id="KW-0732">Signal</keyword>